<keyword evidence="1" id="KW-0805">Transcription regulation</keyword>
<dbReference type="InterPro" id="IPR011991">
    <property type="entry name" value="ArsR-like_HTH"/>
</dbReference>
<dbReference type="OrthoDB" id="6762at2157"/>
<keyword evidence="7" id="KW-1185">Reference proteome</keyword>
<dbReference type="PROSITE" id="PS51202">
    <property type="entry name" value="RCK_C"/>
    <property type="match status" value="1"/>
</dbReference>
<dbReference type="GO" id="GO:0043200">
    <property type="term" value="P:response to amino acid"/>
    <property type="evidence" value="ECO:0007669"/>
    <property type="project" value="TreeGrafter"/>
</dbReference>
<dbReference type="PATRIC" id="fig|1227499.3.peg.1604"/>
<evidence type="ECO:0000259" key="4">
    <source>
        <dbReference type="PROSITE" id="PS50956"/>
    </source>
</evidence>
<organism evidence="6 7">
    <name type="scientific">Natronolimnohabitans innermongolicus JCM 12255</name>
    <dbReference type="NCBI Taxonomy" id="1227499"/>
    <lineage>
        <taxon>Archaea</taxon>
        <taxon>Methanobacteriati</taxon>
        <taxon>Methanobacteriota</taxon>
        <taxon>Stenosarchaea group</taxon>
        <taxon>Halobacteria</taxon>
        <taxon>Halobacteriales</taxon>
        <taxon>Natrialbaceae</taxon>
        <taxon>Natronolimnohabitans</taxon>
    </lineage>
</organism>
<keyword evidence="3" id="KW-0804">Transcription</keyword>
<dbReference type="InterPro" id="IPR019888">
    <property type="entry name" value="Tscrpt_reg_AsnC-like"/>
</dbReference>
<evidence type="ECO:0000256" key="3">
    <source>
        <dbReference type="ARBA" id="ARBA00023163"/>
    </source>
</evidence>
<dbReference type="Gene3D" id="3.30.70.1450">
    <property type="entry name" value="Regulator of K+ conductance, C-terminal domain"/>
    <property type="match status" value="1"/>
</dbReference>
<comment type="caution">
    <text evidence="6">The sequence shown here is derived from an EMBL/GenBank/DDBJ whole genome shotgun (WGS) entry which is preliminary data.</text>
</comment>
<proteinExistence type="predicted"/>
<feature type="domain" description="RCK C-terminal" evidence="5">
    <location>
        <begin position="160"/>
        <end position="245"/>
    </location>
</feature>
<dbReference type="PROSITE" id="PS50956">
    <property type="entry name" value="HTH_ASNC_2"/>
    <property type="match status" value="1"/>
</dbReference>
<dbReference type="PRINTS" id="PR00033">
    <property type="entry name" value="HTHASNC"/>
</dbReference>
<dbReference type="STRING" id="1227499.C493_07956"/>
<keyword evidence="2" id="KW-0238">DNA-binding</keyword>
<name>L9X9U0_9EURY</name>
<dbReference type="PANTHER" id="PTHR30154:SF34">
    <property type="entry name" value="TRANSCRIPTIONAL REGULATOR AZLB"/>
    <property type="match status" value="1"/>
</dbReference>
<dbReference type="InterPro" id="IPR006037">
    <property type="entry name" value="RCK_C"/>
</dbReference>
<evidence type="ECO:0000313" key="7">
    <source>
        <dbReference type="Proteomes" id="UP000011602"/>
    </source>
</evidence>
<dbReference type="InterPro" id="IPR036388">
    <property type="entry name" value="WH-like_DNA-bd_sf"/>
</dbReference>
<dbReference type="eggNOG" id="arCOG01584">
    <property type="taxonomic scope" value="Archaea"/>
</dbReference>
<dbReference type="AlphaFoldDB" id="L9X9U0"/>
<sequence length="247" mass="26954">MSIRLDDVNKRIIHALMDDARNTSAPMIADEVGVSPATIRNRIDQLEEAGIISGYHANVDFEAADEMLTTLYVATVPIEDRVRLAQQARTITGVVNVRELMAGEENLHVLAVGENADAINDVARELTALGIEIEDEKLLRTEQFQPYHPFGPNETHQQFSDYISLAGGNEVVELTVDEEAPIAGMTLAEAGHEDLLEEGVLVVSIERDDDVLTPTGESEIRAGDILTVLSRGGVAESIFDVFETESD</sequence>
<dbReference type="PANTHER" id="PTHR30154">
    <property type="entry name" value="LEUCINE-RESPONSIVE REGULATORY PROTEIN"/>
    <property type="match status" value="1"/>
</dbReference>
<dbReference type="InterPro" id="IPR036390">
    <property type="entry name" value="WH_DNA-bd_sf"/>
</dbReference>
<reference evidence="6 7" key="1">
    <citation type="journal article" date="2014" name="PLoS Genet.">
        <title>Phylogenetically driven sequencing of extremely halophilic archaea reveals strategies for static and dynamic osmo-response.</title>
        <authorList>
            <person name="Becker E.A."/>
            <person name="Seitzer P.M."/>
            <person name="Tritt A."/>
            <person name="Larsen D."/>
            <person name="Krusor M."/>
            <person name="Yao A.I."/>
            <person name="Wu D."/>
            <person name="Madern D."/>
            <person name="Eisen J.A."/>
            <person name="Darling A.E."/>
            <person name="Facciotti M.T."/>
        </authorList>
    </citation>
    <scope>NUCLEOTIDE SEQUENCE [LARGE SCALE GENOMIC DNA]</scope>
    <source>
        <strain evidence="6 7">JCM 12255</strain>
    </source>
</reference>
<dbReference type="GO" id="GO:0006813">
    <property type="term" value="P:potassium ion transport"/>
    <property type="evidence" value="ECO:0007669"/>
    <property type="project" value="InterPro"/>
</dbReference>
<dbReference type="SUPFAM" id="SSF46785">
    <property type="entry name" value="Winged helix' DNA-binding domain"/>
    <property type="match status" value="1"/>
</dbReference>
<dbReference type="InterPro" id="IPR036721">
    <property type="entry name" value="RCK_C_sf"/>
</dbReference>
<dbReference type="CDD" id="cd00090">
    <property type="entry name" value="HTH_ARSR"/>
    <property type="match status" value="1"/>
</dbReference>
<gene>
    <name evidence="6" type="ORF">C493_07956</name>
</gene>
<evidence type="ECO:0000256" key="1">
    <source>
        <dbReference type="ARBA" id="ARBA00023015"/>
    </source>
</evidence>
<dbReference type="Pfam" id="PF02080">
    <property type="entry name" value="TrkA_C"/>
    <property type="match status" value="1"/>
</dbReference>
<dbReference type="SUPFAM" id="SSF116726">
    <property type="entry name" value="TrkA C-terminal domain-like"/>
    <property type="match status" value="1"/>
</dbReference>
<dbReference type="Proteomes" id="UP000011602">
    <property type="component" value="Unassembled WGS sequence"/>
</dbReference>
<evidence type="ECO:0000259" key="5">
    <source>
        <dbReference type="PROSITE" id="PS51202"/>
    </source>
</evidence>
<dbReference type="InterPro" id="IPR000485">
    <property type="entry name" value="AsnC-type_HTH_dom"/>
</dbReference>
<dbReference type="SMART" id="SM00344">
    <property type="entry name" value="HTH_ASNC"/>
    <property type="match status" value="1"/>
</dbReference>
<dbReference type="GO" id="GO:0043565">
    <property type="term" value="F:sequence-specific DNA binding"/>
    <property type="evidence" value="ECO:0007669"/>
    <property type="project" value="InterPro"/>
</dbReference>
<evidence type="ECO:0000313" key="6">
    <source>
        <dbReference type="EMBL" id="ELY57403.1"/>
    </source>
</evidence>
<protein>
    <submittedName>
        <fullName evidence="6">AsnC family transcriptional regulator</fullName>
    </submittedName>
</protein>
<dbReference type="EMBL" id="AOHZ01000041">
    <property type="protein sequence ID" value="ELY57403.1"/>
    <property type="molecule type" value="Genomic_DNA"/>
</dbReference>
<evidence type="ECO:0000256" key="2">
    <source>
        <dbReference type="ARBA" id="ARBA00023125"/>
    </source>
</evidence>
<dbReference type="Pfam" id="PF13412">
    <property type="entry name" value="HTH_24"/>
    <property type="match status" value="1"/>
</dbReference>
<accession>L9X9U0</accession>
<dbReference type="GO" id="GO:0008324">
    <property type="term" value="F:monoatomic cation transmembrane transporter activity"/>
    <property type="evidence" value="ECO:0007669"/>
    <property type="project" value="InterPro"/>
</dbReference>
<feature type="domain" description="HTH asnC-type" evidence="4">
    <location>
        <begin position="5"/>
        <end position="67"/>
    </location>
</feature>
<dbReference type="Gene3D" id="1.10.10.10">
    <property type="entry name" value="Winged helix-like DNA-binding domain superfamily/Winged helix DNA-binding domain"/>
    <property type="match status" value="1"/>
</dbReference>
<dbReference type="RefSeq" id="WP_007258890.1">
    <property type="nucleotide sequence ID" value="NZ_AOHZ01000041.1"/>
</dbReference>
<dbReference type="GO" id="GO:0005829">
    <property type="term" value="C:cytosol"/>
    <property type="evidence" value="ECO:0007669"/>
    <property type="project" value="TreeGrafter"/>
</dbReference>